<evidence type="ECO:0000313" key="2">
    <source>
        <dbReference type="Proteomes" id="UP000184268"/>
    </source>
</evidence>
<reference evidence="1 2" key="1">
    <citation type="submission" date="2016-11" db="EMBL/GenBank/DDBJ databases">
        <authorList>
            <person name="Jaros S."/>
            <person name="Januszkiewicz K."/>
            <person name="Wedrychowicz H."/>
        </authorList>
    </citation>
    <scope>NUCLEOTIDE SEQUENCE [LARGE SCALE GENOMIC DNA]</scope>
    <source>
        <strain evidence="1 2">DSM 16917</strain>
    </source>
</reference>
<dbReference type="Proteomes" id="UP000184268">
    <property type="component" value="Unassembled WGS sequence"/>
</dbReference>
<dbReference type="AlphaFoldDB" id="A0A1M5MPX3"/>
<dbReference type="RefSeq" id="WP_143165483.1">
    <property type="nucleotide sequence ID" value="NZ_FQXG01000001.1"/>
</dbReference>
<name>A0A1M5MPX3_9GAMM</name>
<dbReference type="STRING" id="299255.SAMN02745129_0734"/>
<dbReference type="Pfam" id="PF12294">
    <property type="entry name" value="DUF3626"/>
    <property type="match status" value="1"/>
</dbReference>
<gene>
    <name evidence="1" type="ORF">SAMN02745129_0734</name>
</gene>
<proteinExistence type="predicted"/>
<keyword evidence="2" id="KW-1185">Reference proteome</keyword>
<organism evidence="1 2">
    <name type="scientific">Ferrimonas marina</name>
    <dbReference type="NCBI Taxonomy" id="299255"/>
    <lineage>
        <taxon>Bacteria</taxon>
        <taxon>Pseudomonadati</taxon>
        <taxon>Pseudomonadota</taxon>
        <taxon>Gammaproteobacteria</taxon>
        <taxon>Alteromonadales</taxon>
        <taxon>Ferrimonadaceae</taxon>
        <taxon>Ferrimonas</taxon>
    </lineage>
</organism>
<evidence type="ECO:0000313" key="1">
    <source>
        <dbReference type="EMBL" id="SHG79460.1"/>
    </source>
</evidence>
<dbReference type="OrthoDB" id="3770261at2"/>
<protein>
    <recommendedName>
        <fullName evidence="3">DUF3626 domain-containing protein</fullName>
    </recommendedName>
</protein>
<accession>A0A1M5MPX3</accession>
<evidence type="ECO:0008006" key="3">
    <source>
        <dbReference type="Google" id="ProtNLM"/>
    </source>
</evidence>
<sequence length="279" mass="31909">MKRFYLEAIEAVRAKSSGAQEPSRFDITINFHPDRLTRDGRPLLEAIAEDGQLKSQFETGTSNGGLTAYQGGERWRWEQRVFDGSYDNAADYQRPKYGALNYLQHPGGASPRFGSAFFRLKPELMTRTTFCYPDSYFEPDHFATHEHLPALIDQAEQDKPDFLDAYIEAQIHGEVLLASDIDSLWLDAVYRGTEVEAQAAELGLPVRWHNGYQLDIETMAQYPDYRGPQYLELARELAVDGVITADLLGRAVNERRFDEQDVKKVWHYLARFGYRGGKE</sequence>
<dbReference type="EMBL" id="FQXG01000001">
    <property type="protein sequence ID" value="SHG79460.1"/>
    <property type="molecule type" value="Genomic_DNA"/>
</dbReference>
<dbReference type="InterPro" id="IPR022074">
    <property type="entry name" value="DUF3626"/>
</dbReference>